<feature type="transmembrane region" description="Helical" evidence="1">
    <location>
        <begin position="6"/>
        <end position="27"/>
    </location>
</feature>
<feature type="transmembrane region" description="Helical" evidence="1">
    <location>
        <begin position="223"/>
        <end position="243"/>
    </location>
</feature>
<feature type="transmembrane region" description="Helical" evidence="1">
    <location>
        <begin position="250"/>
        <end position="268"/>
    </location>
</feature>
<dbReference type="Pfam" id="PF01578">
    <property type="entry name" value="Cytochrom_C_asm"/>
    <property type="match status" value="1"/>
</dbReference>
<proteinExistence type="predicted"/>
<name>A0A1A8XY61_9RHOO</name>
<evidence type="ECO:0000313" key="3">
    <source>
        <dbReference type="EMBL" id="SBT09597.1"/>
    </source>
</evidence>
<feature type="transmembrane region" description="Helical" evidence="1">
    <location>
        <begin position="48"/>
        <end position="67"/>
    </location>
</feature>
<evidence type="ECO:0000256" key="1">
    <source>
        <dbReference type="SAM" id="Phobius"/>
    </source>
</evidence>
<feature type="domain" description="Cytochrome c assembly protein" evidence="2">
    <location>
        <begin position="73"/>
        <end position="275"/>
    </location>
</feature>
<protein>
    <submittedName>
        <fullName evidence="3">Cytochrome c assembly protein</fullName>
    </submittedName>
</protein>
<evidence type="ECO:0000313" key="4">
    <source>
        <dbReference type="Proteomes" id="UP000199600"/>
    </source>
</evidence>
<feature type="transmembrane region" description="Helical" evidence="1">
    <location>
        <begin position="186"/>
        <end position="208"/>
    </location>
</feature>
<accession>A0A1A8XY61</accession>
<keyword evidence="1" id="KW-0812">Transmembrane</keyword>
<dbReference type="InterPro" id="IPR052372">
    <property type="entry name" value="YpjD/HemX"/>
</dbReference>
<dbReference type="EMBL" id="FLQY01000258">
    <property type="protein sequence ID" value="SBT09597.1"/>
    <property type="molecule type" value="Genomic_DNA"/>
</dbReference>
<reference evidence="3 4" key="1">
    <citation type="submission" date="2016-06" db="EMBL/GenBank/DDBJ databases">
        <authorList>
            <person name="Kjaerup R.B."/>
            <person name="Dalgaard T.S."/>
            <person name="Juul-Madsen H.R."/>
        </authorList>
    </citation>
    <scope>NUCLEOTIDE SEQUENCE [LARGE SCALE GENOMIC DNA]</scope>
    <source>
        <strain evidence="3">2</strain>
    </source>
</reference>
<dbReference type="Proteomes" id="UP000199600">
    <property type="component" value="Unassembled WGS sequence"/>
</dbReference>
<dbReference type="PANTHER" id="PTHR38034">
    <property type="entry name" value="INNER MEMBRANE PROTEIN YPJD"/>
    <property type="match status" value="1"/>
</dbReference>
<evidence type="ECO:0000259" key="2">
    <source>
        <dbReference type="Pfam" id="PF01578"/>
    </source>
</evidence>
<sequence>MLDILLHLLPQIVASLLYAALGLHFWHTRWREIGKPVDLLPMQTWERLAIGVALILQGVGLYEGLFSVGGMRFSFSLALSLMFWMAVLIYWLESFRSRMDGLQPMVLPLAAVCSVLPVIFPQIHVVAHVNVWGFKVHFLTAMLAYSLFTLSAIHAVFMGFVERKLHHGKLNRQLASLPPILKMEALLFRMIVIAFSLLTVALGSGFMFSEAIFGKAVTLDHKTLFAFASWAIFAALLIGRYAYGWRGRIALRWTLAGFLALLLAYIGSRFVSEVLLGRI</sequence>
<keyword evidence="1" id="KW-0472">Membrane</keyword>
<feature type="transmembrane region" description="Helical" evidence="1">
    <location>
        <begin position="104"/>
        <end position="124"/>
    </location>
</feature>
<keyword evidence="4" id="KW-1185">Reference proteome</keyword>
<dbReference type="InterPro" id="IPR002541">
    <property type="entry name" value="Cyt_c_assembly"/>
</dbReference>
<feature type="transmembrane region" description="Helical" evidence="1">
    <location>
        <begin position="73"/>
        <end position="92"/>
    </location>
</feature>
<organism evidence="3 4">
    <name type="scientific">Candidatus Propionivibrio aalborgensis</name>
    <dbReference type="NCBI Taxonomy" id="1860101"/>
    <lineage>
        <taxon>Bacteria</taxon>
        <taxon>Pseudomonadati</taxon>
        <taxon>Pseudomonadota</taxon>
        <taxon>Betaproteobacteria</taxon>
        <taxon>Rhodocyclales</taxon>
        <taxon>Rhodocyclaceae</taxon>
        <taxon>Propionivibrio</taxon>
    </lineage>
</organism>
<dbReference type="PANTHER" id="PTHR38034:SF1">
    <property type="entry name" value="INNER MEMBRANE PROTEIN YPJD"/>
    <property type="match status" value="1"/>
</dbReference>
<dbReference type="AlphaFoldDB" id="A0A1A8XY61"/>
<keyword evidence="1" id="KW-1133">Transmembrane helix</keyword>
<feature type="transmembrane region" description="Helical" evidence="1">
    <location>
        <begin position="136"/>
        <end position="161"/>
    </location>
</feature>
<dbReference type="GO" id="GO:0020037">
    <property type="term" value="F:heme binding"/>
    <property type="evidence" value="ECO:0007669"/>
    <property type="project" value="InterPro"/>
</dbReference>
<gene>
    <name evidence="3" type="ORF">PROAA_3300002</name>
</gene>
<dbReference type="GO" id="GO:0017004">
    <property type="term" value="P:cytochrome complex assembly"/>
    <property type="evidence" value="ECO:0007669"/>
    <property type="project" value="InterPro"/>
</dbReference>
<dbReference type="RefSeq" id="WP_186411656.1">
    <property type="nucleotide sequence ID" value="NZ_FLQY01000258.1"/>
</dbReference>